<feature type="transmembrane region" description="Helical" evidence="9">
    <location>
        <begin position="537"/>
        <end position="555"/>
    </location>
</feature>
<dbReference type="GO" id="GO:0005524">
    <property type="term" value="F:ATP binding"/>
    <property type="evidence" value="ECO:0007669"/>
    <property type="project" value="UniProtKB-KW"/>
</dbReference>
<dbReference type="GO" id="GO:0140359">
    <property type="term" value="F:ABC-type transporter activity"/>
    <property type="evidence" value="ECO:0007669"/>
    <property type="project" value="InterPro"/>
</dbReference>
<feature type="transmembrane region" description="Helical" evidence="9">
    <location>
        <begin position="447"/>
        <end position="467"/>
    </location>
</feature>
<dbReference type="FunFam" id="3.40.50.300:FF:001077">
    <property type="entry name" value="Uncharacterized protein, isoform A"/>
    <property type="match status" value="1"/>
</dbReference>
<keyword evidence="7 9" id="KW-1133">Transmembrane helix</keyword>
<dbReference type="SUPFAM" id="SSF52540">
    <property type="entry name" value="P-loop containing nucleoside triphosphate hydrolases"/>
    <property type="match status" value="1"/>
</dbReference>
<dbReference type="GO" id="GO:0016887">
    <property type="term" value="F:ATP hydrolysis activity"/>
    <property type="evidence" value="ECO:0007669"/>
    <property type="project" value="InterPro"/>
</dbReference>
<feature type="transmembrane region" description="Helical" evidence="9">
    <location>
        <begin position="422"/>
        <end position="441"/>
    </location>
</feature>
<dbReference type="PANTHER" id="PTHR48041:SF61">
    <property type="entry name" value="SD03967P"/>
    <property type="match status" value="1"/>
</dbReference>
<dbReference type="PROSITE" id="PS00211">
    <property type="entry name" value="ABC_TRANSPORTER_1"/>
    <property type="match status" value="1"/>
</dbReference>
<reference evidence="11 12" key="1">
    <citation type="submission" date="2022-12" db="EMBL/GenBank/DDBJ databases">
        <title>Chromosome-level genome assembly of true bugs.</title>
        <authorList>
            <person name="Ma L."/>
            <person name="Li H."/>
        </authorList>
    </citation>
    <scope>NUCLEOTIDE SEQUENCE [LARGE SCALE GENOMIC DNA]</scope>
    <source>
        <strain evidence="11">Lab_2022b</strain>
    </source>
</reference>
<evidence type="ECO:0000256" key="5">
    <source>
        <dbReference type="ARBA" id="ARBA00022741"/>
    </source>
</evidence>
<evidence type="ECO:0000256" key="6">
    <source>
        <dbReference type="ARBA" id="ARBA00022840"/>
    </source>
</evidence>
<evidence type="ECO:0000256" key="4">
    <source>
        <dbReference type="ARBA" id="ARBA00022692"/>
    </source>
</evidence>
<feature type="transmembrane region" description="Helical" evidence="9">
    <location>
        <begin position="381"/>
        <end position="410"/>
    </location>
</feature>
<evidence type="ECO:0000256" key="8">
    <source>
        <dbReference type="ARBA" id="ARBA00023136"/>
    </source>
</evidence>
<evidence type="ECO:0000256" key="9">
    <source>
        <dbReference type="SAM" id="Phobius"/>
    </source>
</evidence>
<evidence type="ECO:0000256" key="2">
    <source>
        <dbReference type="ARBA" id="ARBA00005814"/>
    </source>
</evidence>
<accession>A0AAW1DDF2</accession>
<feature type="transmembrane region" description="Helical" evidence="9">
    <location>
        <begin position="479"/>
        <end position="500"/>
    </location>
</feature>
<keyword evidence="12" id="KW-1185">Reference proteome</keyword>
<comment type="similarity">
    <text evidence="2">Belongs to the ABC transporter superfamily. ABCG family. Eye pigment precursor importer (TC 3.A.1.204) subfamily.</text>
</comment>
<dbReference type="Pfam" id="PF01061">
    <property type="entry name" value="ABC2_membrane"/>
    <property type="match status" value="1"/>
</dbReference>
<protein>
    <recommendedName>
        <fullName evidence="10">ABC transporter domain-containing protein</fullName>
    </recommendedName>
</protein>
<keyword evidence="4 9" id="KW-0812">Transmembrane</keyword>
<gene>
    <name evidence="11" type="ORF">O3M35_007842</name>
</gene>
<dbReference type="AlphaFoldDB" id="A0AAW1DDF2"/>
<dbReference type="InterPro" id="IPR003439">
    <property type="entry name" value="ABC_transporter-like_ATP-bd"/>
</dbReference>
<dbReference type="InterPro" id="IPR027417">
    <property type="entry name" value="P-loop_NTPase"/>
</dbReference>
<evidence type="ECO:0000256" key="1">
    <source>
        <dbReference type="ARBA" id="ARBA00004141"/>
    </source>
</evidence>
<dbReference type="PROSITE" id="PS50893">
    <property type="entry name" value="ABC_TRANSPORTER_2"/>
    <property type="match status" value="1"/>
</dbReference>
<dbReference type="InterPro" id="IPR003593">
    <property type="entry name" value="AAA+_ATPase"/>
</dbReference>
<dbReference type="Pfam" id="PF00005">
    <property type="entry name" value="ABC_tran"/>
    <property type="match status" value="1"/>
</dbReference>
<dbReference type="SMART" id="SM00382">
    <property type="entry name" value="AAA"/>
    <property type="match status" value="1"/>
</dbReference>
<comment type="subcellular location">
    <subcellularLocation>
        <location evidence="1">Membrane</location>
        <topology evidence="1">Multi-pass membrane protein</topology>
    </subcellularLocation>
</comment>
<evidence type="ECO:0000313" key="11">
    <source>
        <dbReference type="EMBL" id="KAK9508109.1"/>
    </source>
</evidence>
<evidence type="ECO:0000313" key="12">
    <source>
        <dbReference type="Proteomes" id="UP001461498"/>
    </source>
</evidence>
<dbReference type="EMBL" id="JAPXFL010000004">
    <property type="protein sequence ID" value="KAK9508109.1"/>
    <property type="molecule type" value="Genomic_DNA"/>
</dbReference>
<organism evidence="11 12">
    <name type="scientific">Rhynocoris fuscipes</name>
    <dbReference type="NCBI Taxonomy" id="488301"/>
    <lineage>
        <taxon>Eukaryota</taxon>
        <taxon>Metazoa</taxon>
        <taxon>Ecdysozoa</taxon>
        <taxon>Arthropoda</taxon>
        <taxon>Hexapoda</taxon>
        <taxon>Insecta</taxon>
        <taxon>Pterygota</taxon>
        <taxon>Neoptera</taxon>
        <taxon>Paraneoptera</taxon>
        <taxon>Hemiptera</taxon>
        <taxon>Heteroptera</taxon>
        <taxon>Panheteroptera</taxon>
        <taxon>Cimicomorpha</taxon>
        <taxon>Reduviidae</taxon>
        <taxon>Harpactorinae</taxon>
        <taxon>Harpactorini</taxon>
        <taxon>Rhynocoris</taxon>
    </lineage>
</organism>
<dbReference type="Gene3D" id="3.40.50.300">
    <property type="entry name" value="P-loop containing nucleotide triphosphate hydrolases"/>
    <property type="match status" value="1"/>
</dbReference>
<evidence type="ECO:0000259" key="10">
    <source>
        <dbReference type="PROSITE" id="PS50893"/>
    </source>
</evidence>
<feature type="transmembrane region" description="Helical" evidence="9">
    <location>
        <begin position="338"/>
        <end position="361"/>
    </location>
</feature>
<comment type="caution">
    <text evidence="11">The sequence shown here is derived from an EMBL/GenBank/DDBJ whole genome shotgun (WGS) entry which is preliminary data.</text>
</comment>
<dbReference type="GO" id="GO:0005886">
    <property type="term" value="C:plasma membrane"/>
    <property type="evidence" value="ECO:0007669"/>
    <property type="project" value="TreeGrafter"/>
</dbReference>
<proteinExistence type="inferred from homology"/>
<dbReference type="InterPro" id="IPR017871">
    <property type="entry name" value="ABC_transporter-like_CS"/>
</dbReference>
<keyword evidence="6" id="KW-0067">ATP-binding</keyword>
<dbReference type="PANTHER" id="PTHR48041">
    <property type="entry name" value="ABC TRANSPORTER G FAMILY MEMBER 28"/>
    <property type="match status" value="1"/>
</dbReference>
<evidence type="ECO:0000256" key="3">
    <source>
        <dbReference type="ARBA" id="ARBA00022448"/>
    </source>
</evidence>
<keyword evidence="5" id="KW-0547">Nucleotide-binding</keyword>
<sequence>MGPSGAGKTTLLNILAGFTVRGAGGKVLINGVDRAEIGLEEFKKASCYIQQDDIIRPLLTVHEAMTMATHLKLGCSISQQDKKNKITEILMMLGLSEHRETMSGKLSGGQKKRLSIALELITNPPVIFLDEPTSGLDSVSTSSCVSLMRDLSKQGRTMICTLHQPSALLFEQFNQLYCVSEGKSIYQGTPADLLPFMAKFDLICPPYHNPADFMIEVAAGDYPRDLNALAACAESAGKTMAITSSSDNKIIEGEEGLHMYKLSRKQAKEGNSNADLHKACLPKPASIWIQLFHLYNRNLILLRRDHLGVMLRFVAHISISLIFGYIYQGVGNNAETLLANFIFVYGSNLFLHYTGQMTVLLSFPLEYKVLTREHFNRWYSLAPYCFALILVEIPFQTICALLYLGPGYYLTGQPMESSRFGLYILFNLAICLTAQATGFLTGALLPITIAVFLAPVFSVFFSVFGFTSKYSDISAPMRPLYNVSYFRAAFQGSFLSLYGYNRTELPCYDLYCHYRQPLKFLKEMGFTDFQPLPELCYIIAIGFLAYVLTAFSVWFKLNRR</sequence>
<keyword evidence="8 9" id="KW-0472">Membrane</keyword>
<dbReference type="InterPro" id="IPR050352">
    <property type="entry name" value="ABCG_transporters"/>
</dbReference>
<evidence type="ECO:0000256" key="7">
    <source>
        <dbReference type="ARBA" id="ARBA00022989"/>
    </source>
</evidence>
<keyword evidence="3" id="KW-0813">Transport</keyword>
<feature type="transmembrane region" description="Helical" evidence="9">
    <location>
        <begin position="307"/>
        <end position="326"/>
    </location>
</feature>
<name>A0AAW1DDF2_9HEMI</name>
<dbReference type="InterPro" id="IPR013525">
    <property type="entry name" value="ABC2_TM"/>
</dbReference>
<feature type="domain" description="ABC transporter" evidence="10">
    <location>
        <begin position="1"/>
        <end position="206"/>
    </location>
</feature>
<dbReference type="Proteomes" id="UP001461498">
    <property type="component" value="Unassembled WGS sequence"/>
</dbReference>